<evidence type="ECO:0000313" key="5">
    <source>
        <dbReference type="EMBL" id="MXP34120.1"/>
    </source>
</evidence>
<gene>
    <name evidence="4" type="ORF">GRI94_05920</name>
    <name evidence="5" type="ORF">GRI94_20010</name>
</gene>
<dbReference type="SUPFAM" id="SSF51735">
    <property type="entry name" value="NAD(P)-binding Rossmann-fold domains"/>
    <property type="match status" value="1"/>
</dbReference>
<comment type="similarity">
    <text evidence="1">Belongs to the short-chain dehydrogenases/reductases (SDR) family.</text>
</comment>
<dbReference type="Pfam" id="PF13561">
    <property type="entry name" value="adh_short_C2"/>
    <property type="match status" value="1"/>
</dbReference>
<sequence length="259" mass="27050">MAMGILEKFRLDGEVAVVTGAGKGIGRAIALGLAEAGADVVLAARTQSDLDAVAQEVRALGQRALPIATDATNLEALESLASKTIDAFGKLTIWVNNAGGIPDGTPRYLTRTTEENFDAQISLNLKAVWMGSTVAARHMKEGGGAIVNISSRSAYGPQVKNGPYGASKAAVNSLTRTLALEVAPNIRVNAVAPGPVPTENFDDCMGTNTPEKREKLLEMMDMPLQRYGTGEDIAAAVVYMASPAASWVTGQCLFVTGGK</sequence>
<dbReference type="InterPro" id="IPR057326">
    <property type="entry name" value="KR_dom"/>
</dbReference>
<dbReference type="PROSITE" id="PS00061">
    <property type="entry name" value="ADH_SHORT"/>
    <property type="match status" value="1"/>
</dbReference>
<comment type="caution">
    <text evidence="4">The sequence shown here is derived from an EMBL/GenBank/DDBJ whole genome shotgun (WGS) entry which is preliminary data.</text>
</comment>
<feature type="domain" description="Ketoreductase" evidence="3">
    <location>
        <begin position="14"/>
        <end position="200"/>
    </location>
</feature>
<dbReference type="EMBL" id="WTYE01000001">
    <property type="protein sequence ID" value="MXP34120.1"/>
    <property type="molecule type" value="Genomic_DNA"/>
</dbReference>
<dbReference type="AlphaFoldDB" id="A0A845AM66"/>
<dbReference type="PANTHER" id="PTHR42760">
    <property type="entry name" value="SHORT-CHAIN DEHYDROGENASES/REDUCTASES FAMILY MEMBER"/>
    <property type="match status" value="1"/>
</dbReference>
<dbReference type="CDD" id="cd05233">
    <property type="entry name" value="SDR_c"/>
    <property type="match status" value="1"/>
</dbReference>
<proteinExistence type="inferred from homology"/>
<evidence type="ECO:0000313" key="6">
    <source>
        <dbReference type="Proteomes" id="UP000446786"/>
    </source>
</evidence>
<dbReference type="EC" id="1.1.1.47" evidence="4"/>
<dbReference type="PRINTS" id="PR00080">
    <property type="entry name" value="SDRFAMILY"/>
</dbReference>
<dbReference type="Proteomes" id="UP000446786">
    <property type="component" value="Unassembled WGS sequence"/>
</dbReference>
<accession>A0A845AM66</accession>
<keyword evidence="6" id="KW-1185">Reference proteome</keyword>
<dbReference type="GO" id="GO:0047936">
    <property type="term" value="F:glucose 1-dehydrogenase [NAD(P)+] activity"/>
    <property type="evidence" value="ECO:0007669"/>
    <property type="project" value="UniProtKB-EC"/>
</dbReference>
<dbReference type="OrthoDB" id="9809287at2"/>
<dbReference type="NCBIfam" id="NF005559">
    <property type="entry name" value="PRK07231.1"/>
    <property type="match status" value="1"/>
</dbReference>
<dbReference type="EMBL" id="WTYE01000001">
    <property type="protein sequence ID" value="MXP31360.1"/>
    <property type="molecule type" value="Genomic_DNA"/>
</dbReference>
<evidence type="ECO:0000313" key="4">
    <source>
        <dbReference type="EMBL" id="MXP31360.1"/>
    </source>
</evidence>
<evidence type="ECO:0000256" key="2">
    <source>
        <dbReference type="ARBA" id="ARBA00023002"/>
    </source>
</evidence>
<dbReference type="PANTHER" id="PTHR42760:SF115">
    <property type="entry name" value="3-OXOACYL-[ACYL-CARRIER-PROTEIN] REDUCTASE FABG"/>
    <property type="match status" value="1"/>
</dbReference>
<dbReference type="SMART" id="SM00822">
    <property type="entry name" value="PKS_KR"/>
    <property type="match status" value="1"/>
</dbReference>
<dbReference type="InterPro" id="IPR020904">
    <property type="entry name" value="Sc_DH/Rdtase_CS"/>
</dbReference>
<dbReference type="InterPro" id="IPR002347">
    <property type="entry name" value="SDR_fam"/>
</dbReference>
<evidence type="ECO:0000259" key="3">
    <source>
        <dbReference type="SMART" id="SM00822"/>
    </source>
</evidence>
<name>A0A845AM66_9SPHN</name>
<dbReference type="PRINTS" id="PR00081">
    <property type="entry name" value="GDHRDH"/>
</dbReference>
<dbReference type="FunFam" id="3.40.50.720:FF:000084">
    <property type="entry name" value="Short-chain dehydrogenase reductase"/>
    <property type="match status" value="1"/>
</dbReference>
<reference evidence="4 6" key="1">
    <citation type="submission" date="2019-12" db="EMBL/GenBank/DDBJ databases">
        <title>Genomic-based taxomic classification of the family Erythrobacteraceae.</title>
        <authorList>
            <person name="Xu L."/>
        </authorList>
    </citation>
    <scope>NUCLEOTIDE SEQUENCE [LARGE SCALE GENOMIC DNA]</scope>
    <source>
        <strain evidence="4 6">JCM 16677</strain>
    </source>
</reference>
<evidence type="ECO:0000256" key="1">
    <source>
        <dbReference type="ARBA" id="ARBA00006484"/>
    </source>
</evidence>
<keyword evidence="2 4" id="KW-0560">Oxidoreductase</keyword>
<dbReference type="Gene3D" id="3.40.50.720">
    <property type="entry name" value="NAD(P)-binding Rossmann-like Domain"/>
    <property type="match status" value="1"/>
</dbReference>
<organism evidence="4 6">
    <name type="scientific">Parerythrobacter jejuensis</name>
    <dbReference type="NCBI Taxonomy" id="795812"/>
    <lineage>
        <taxon>Bacteria</taxon>
        <taxon>Pseudomonadati</taxon>
        <taxon>Pseudomonadota</taxon>
        <taxon>Alphaproteobacteria</taxon>
        <taxon>Sphingomonadales</taxon>
        <taxon>Erythrobacteraceae</taxon>
        <taxon>Parerythrobacter</taxon>
    </lineage>
</organism>
<protein>
    <submittedName>
        <fullName evidence="4">Glucose 1-dehydrogenase</fullName>
        <ecNumber evidence="4">1.1.1.47</ecNumber>
    </submittedName>
</protein>
<dbReference type="InterPro" id="IPR036291">
    <property type="entry name" value="NAD(P)-bd_dom_sf"/>
</dbReference>